<dbReference type="AlphaFoldDB" id="A0AAN5CKN3"/>
<accession>A0AAN5CKN3</accession>
<comment type="caution">
    <text evidence="2">The sequence shown here is derived from an EMBL/GenBank/DDBJ whole genome shotgun (WGS) entry which is preliminary data.</text>
</comment>
<evidence type="ECO:0000313" key="2">
    <source>
        <dbReference type="EMBL" id="GMR46134.1"/>
    </source>
</evidence>
<evidence type="ECO:0000313" key="3">
    <source>
        <dbReference type="Proteomes" id="UP001328107"/>
    </source>
</evidence>
<organism evidence="2 3">
    <name type="scientific">Pristionchus mayeri</name>
    <dbReference type="NCBI Taxonomy" id="1317129"/>
    <lineage>
        <taxon>Eukaryota</taxon>
        <taxon>Metazoa</taxon>
        <taxon>Ecdysozoa</taxon>
        <taxon>Nematoda</taxon>
        <taxon>Chromadorea</taxon>
        <taxon>Rhabditida</taxon>
        <taxon>Rhabditina</taxon>
        <taxon>Diplogasteromorpha</taxon>
        <taxon>Diplogasteroidea</taxon>
        <taxon>Neodiplogasteridae</taxon>
        <taxon>Pristionchus</taxon>
    </lineage>
</organism>
<feature type="non-terminal residue" evidence="2">
    <location>
        <position position="1"/>
    </location>
</feature>
<feature type="region of interest" description="Disordered" evidence="1">
    <location>
        <begin position="36"/>
        <end position="66"/>
    </location>
</feature>
<dbReference type="EMBL" id="BTRK01000004">
    <property type="protein sequence ID" value="GMR46134.1"/>
    <property type="molecule type" value="Genomic_DNA"/>
</dbReference>
<reference evidence="3" key="1">
    <citation type="submission" date="2022-10" db="EMBL/GenBank/DDBJ databases">
        <title>Genome assembly of Pristionchus species.</title>
        <authorList>
            <person name="Yoshida K."/>
            <person name="Sommer R.J."/>
        </authorList>
    </citation>
    <scope>NUCLEOTIDE SEQUENCE [LARGE SCALE GENOMIC DNA]</scope>
    <source>
        <strain evidence="3">RS5460</strain>
    </source>
</reference>
<gene>
    <name evidence="2" type="ORF">PMAYCL1PPCAC_16329</name>
</gene>
<dbReference type="Proteomes" id="UP001328107">
    <property type="component" value="Unassembled WGS sequence"/>
</dbReference>
<keyword evidence="3" id="KW-1185">Reference proteome</keyword>
<evidence type="ECO:0000256" key="1">
    <source>
        <dbReference type="SAM" id="MobiDB-lite"/>
    </source>
</evidence>
<name>A0AAN5CKN3_9BILA</name>
<sequence length="122" mass="13744">ACHRHQRRRGRASQCWPSASLWRLVNSFASCAATRSPVEPRTASTTPREAQCGGERSERSSSGQHCYLSLRTSSSGFRTISPRCSPTPVTSTESERFRCAVILTTRIWACRRITSKKEIFEH</sequence>
<protein>
    <submittedName>
        <fullName evidence="2">Uncharacterized protein</fullName>
    </submittedName>
</protein>
<proteinExistence type="predicted"/>